<reference evidence="9" key="1">
    <citation type="journal article" date="2010" name="Science">
        <title>Plasticity of animal genome architecture unmasked by rapid evolution of a pelagic tunicate.</title>
        <authorList>
            <person name="Denoeud F."/>
            <person name="Henriet S."/>
            <person name="Mungpakdee S."/>
            <person name="Aury J.M."/>
            <person name="Da Silva C."/>
            <person name="Brinkmann H."/>
            <person name="Mikhaleva J."/>
            <person name="Olsen L.C."/>
            <person name="Jubin C."/>
            <person name="Canestro C."/>
            <person name="Bouquet J.M."/>
            <person name="Danks G."/>
            <person name="Poulain J."/>
            <person name="Campsteijn C."/>
            <person name="Adamski M."/>
            <person name="Cross I."/>
            <person name="Yadetie F."/>
            <person name="Muffato M."/>
            <person name="Louis A."/>
            <person name="Butcher S."/>
            <person name="Tsagkogeorga G."/>
            <person name="Konrad A."/>
            <person name="Singh S."/>
            <person name="Jensen M.F."/>
            <person name="Cong E.H."/>
            <person name="Eikeseth-Otteraa H."/>
            <person name="Noel B."/>
            <person name="Anthouard V."/>
            <person name="Porcel B.M."/>
            <person name="Kachouri-Lafond R."/>
            <person name="Nishino A."/>
            <person name="Ugolini M."/>
            <person name="Chourrout P."/>
            <person name="Nishida H."/>
            <person name="Aasland R."/>
            <person name="Huzurbazar S."/>
            <person name="Westhof E."/>
            <person name="Delsuc F."/>
            <person name="Lehrach H."/>
            <person name="Reinhardt R."/>
            <person name="Weissenbach J."/>
            <person name="Roy S.W."/>
            <person name="Artiguenave F."/>
            <person name="Postlethwait J.H."/>
            <person name="Manak J.R."/>
            <person name="Thompson E.M."/>
            <person name="Jaillon O."/>
            <person name="Du Pasquier L."/>
            <person name="Boudinot P."/>
            <person name="Liberles D.A."/>
            <person name="Volff J.N."/>
            <person name="Philippe H."/>
            <person name="Lenhard B."/>
            <person name="Roest Crollius H."/>
            <person name="Wincker P."/>
            <person name="Chourrout D."/>
        </authorList>
    </citation>
    <scope>NUCLEOTIDE SEQUENCE [LARGE SCALE GENOMIC DNA]</scope>
</reference>
<dbReference type="GO" id="GO:0005366">
    <property type="term" value="F:myo-inositol:proton symporter activity"/>
    <property type="evidence" value="ECO:0007669"/>
    <property type="project" value="TreeGrafter"/>
</dbReference>
<dbReference type="PANTHER" id="PTHR48020">
    <property type="entry name" value="PROTON MYO-INOSITOL COTRANSPORTER"/>
    <property type="match status" value="1"/>
</dbReference>
<sequence>MQREVELNKNANWRDLFKTRNGRHATFIGCSLQLFQQLVGINTVMYYSATIIYMSASVNFGATLIGLFSIERIGRRLLALVSVAGEQSCLLANQTSCTNDNDSFWSDDFCPKTYASWMPLLGMILYLFFFASGMGPVPWAVNSEIYPHSCREAGIALSTTVNWLSNCIISLTFLSLLEAVGTAGGFLVYFIFGLLAFLIIFLFLPETKGVALEDIAEVLEQGWIVPCKSSCNQDEHDLDVLVDDTDD</sequence>
<evidence type="ECO:0000256" key="3">
    <source>
        <dbReference type="ARBA" id="ARBA00022448"/>
    </source>
</evidence>
<dbReference type="InterPro" id="IPR020846">
    <property type="entry name" value="MFS_dom"/>
</dbReference>
<dbReference type="PANTHER" id="PTHR48020:SF12">
    <property type="entry name" value="PROTON MYO-INOSITOL COTRANSPORTER"/>
    <property type="match status" value="1"/>
</dbReference>
<evidence type="ECO:0000313" key="9">
    <source>
        <dbReference type="EMBL" id="CBY36407.1"/>
    </source>
</evidence>
<dbReference type="InterPro" id="IPR005828">
    <property type="entry name" value="MFS_sugar_transport-like"/>
</dbReference>
<evidence type="ECO:0000259" key="8">
    <source>
        <dbReference type="PROSITE" id="PS50850"/>
    </source>
</evidence>
<accession>E4YLP6</accession>
<evidence type="ECO:0000256" key="7">
    <source>
        <dbReference type="SAM" id="Phobius"/>
    </source>
</evidence>
<dbReference type="Proteomes" id="UP000011014">
    <property type="component" value="Unassembled WGS sequence"/>
</dbReference>
<dbReference type="PRINTS" id="PR00171">
    <property type="entry name" value="SUGRTRNSPORT"/>
</dbReference>
<evidence type="ECO:0000256" key="4">
    <source>
        <dbReference type="ARBA" id="ARBA00022692"/>
    </source>
</evidence>
<feature type="transmembrane region" description="Helical" evidence="7">
    <location>
        <begin position="44"/>
        <end position="68"/>
    </location>
</feature>
<proteinExistence type="inferred from homology"/>
<evidence type="ECO:0000256" key="5">
    <source>
        <dbReference type="ARBA" id="ARBA00022989"/>
    </source>
</evidence>
<evidence type="ECO:0000256" key="6">
    <source>
        <dbReference type="ARBA" id="ARBA00023136"/>
    </source>
</evidence>
<keyword evidence="5 7" id="KW-1133">Transmembrane helix</keyword>
<organism evidence="9">
    <name type="scientific">Oikopleura dioica</name>
    <name type="common">Tunicate</name>
    <dbReference type="NCBI Taxonomy" id="34765"/>
    <lineage>
        <taxon>Eukaryota</taxon>
        <taxon>Metazoa</taxon>
        <taxon>Chordata</taxon>
        <taxon>Tunicata</taxon>
        <taxon>Appendicularia</taxon>
        <taxon>Copelata</taxon>
        <taxon>Oikopleuridae</taxon>
        <taxon>Oikopleura</taxon>
    </lineage>
</organism>
<keyword evidence="6 7" id="KW-0472">Membrane</keyword>
<keyword evidence="3" id="KW-0813">Transport</keyword>
<feature type="transmembrane region" description="Helical" evidence="7">
    <location>
        <begin position="153"/>
        <end position="174"/>
    </location>
</feature>
<dbReference type="SUPFAM" id="SSF103473">
    <property type="entry name" value="MFS general substrate transporter"/>
    <property type="match status" value="1"/>
</dbReference>
<evidence type="ECO:0000256" key="1">
    <source>
        <dbReference type="ARBA" id="ARBA00004141"/>
    </source>
</evidence>
<dbReference type="InterPro" id="IPR005829">
    <property type="entry name" value="Sugar_transporter_CS"/>
</dbReference>
<comment type="subcellular location">
    <subcellularLocation>
        <location evidence="1">Membrane</location>
        <topology evidence="1">Multi-pass membrane protein</topology>
    </subcellularLocation>
</comment>
<keyword evidence="4 7" id="KW-0812">Transmembrane</keyword>
<protein>
    <recommendedName>
        <fullName evidence="8">Major facilitator superfamily (MFS) profile domain-containing protein</fullName>
    </recommendedName>
</protein>
<dbReference type="EMBL" id="FN654772">
    <property type="protein sequence ID" value="CBY36407.1"/>
    <property type="molecule type" value="Genomic_DNA"/>
</dbReference>
<name>E4YLP6_OIKDI</name>
<dbReference type="Gene3D" id="1.20.1250.20">
    <property type="entry name" value="MFS general substrate transporter like domains"/>
    <property type="match status" value="1"/>
</dbReference>
<comment type="similarity">
    <text evidence="2">Belongs to the major facilitator superfamily. Sugar transporter (TC 2.A.1.1) family.</text>
</comment>
<gene>
    <name evidence="9" type="ORF">GSOID_T00028908001</name>
</gene>
<dbReference type="Pfam" id="PF00083">
    <property type="entry name" value="Sugar_tr"/>
    <property type="match status" value="1"/>
</dbReference>
<dbReference type="GO" id="GO:0016324">
    <property type="term" value="C:apical plasma membrane"/>
    <property type="evidence" value="ECO:0007669"/>
    <property type="project" value="TreeGrafter"/>
</dbReference>
<feature type="transmembrane region" description="Helical" evidence="7">
    <location>
        <begin position="120"/>
        <end position="141"/>
    </location>
</feature>
<dbReference type="AlphaFoldDB" id="E4YLP6"/>
<dbReference type="PROSITE" id="PS50850">
    <property type="entry name" value="MFS"/>
    <property type="match status" value="1"/>
</dbReference>
<dbReference type="PROSITE" id="PS00216">
    <property type="entry name" value="SUGAR_TRANSPORT_1"/>
    <property type="match status" value="1"/>
</dbReference>
<feature type="domain" description="Major facilitator superfamily (MFS) profile" evidence="8">
    <location>
        <begin position="1"/>
        <end position="208"/>
    </location>
</feature>
<dbReference type="InterPro" id="IPR050814">
    <property type="entry name" value="Myo-inositol_Transporter"/>
</dbReference>
<evidence type="ECO:0000256" key="2">
    <source>
        <dbReference type="ARBA" id="ARBA00010992"/>
    </source>
</evidence>
<dbReference type="InterPro" id="IPR036259">
    <property type="entry name" value="MFS_trans_sf"/>
</dbReference>
<feature type="transmembrane region" description="Helical" evidence="7">
    <location>
        <begin position="186"/>
        <end position="204"/>
    </location>
</feature>
<dbReference type="InterPro" id="IPR003663">
    <property type="entry name" value="Sugar/inositol_transpt"/>
</dbReference>